<proteinExistence type="predicted"/>
<protein>
    <submittedName>
        <fullName evidence="1">Aminopeptidase P family protein</fullName>
    </submittedName>
</protein>
<comment type="caution">
    <text evidence="1">The sequence shown here is derived from an EMBL/GenBank/DDBJ whole genome shotgun (WGS) entry which is preliminary data.</text>
</comment>
<gene>
    <name evidence="1" type="ORF">JHL16_34370</name>
</gene>
<evidence type="ECO:0000313" key="2">
    <source>
        <dbReference type="Proteomes" id="UP000616151"/>
    </source>
</evidence>
<keyword evidence="1" id="KW-0645">Protease</keyword>
<dbReference type="Proteomes" id="UP000616151">
    <property type="component" value="Unassembled WGS sequence"/>
</dbReference>
<sequence>MAKEDFTLAEFAVRLGRARALMAERGLDWLIAIHPGSIHWLTGSDAKSYQEFQCLLIGAESQPLIVLTRQGEVNEFEACSIADEVQGFGGGETEDPIAAFATLARKHKLIGKRIGLEVPSFYLHPYHYLALRDLLGADRVIDASDLIADLKLVKSPAEIGYIRAAARLCDKGLEHFIADLAPGKSELALAGAVYETLLAADSGIAASPINLVSGPRSAFSHGAPTERRLAPGDFGNIEFGATWKRYTATIGRQFALGPPSPRMRELYDTVRRASDAMIAEIRAGVPATLPHETAKRIIGDKGLEAHRVHLSGYSLGPGFPPSWAESLALIGKSPHRLEAGMVVTVEPPVFIGEEGLGARIIDNVLVTETGCELLSGVSRDLIIV</sequence>
<organism evidence="1 2">
    <name type="scientific">Taklimakanibacter albus</name>
    <dbReference type="NCBI Taxonomy" id="2800327"/>
    <lineage>
        <taxon>Bacteria</taxon>
        <taxon>Pseudomonadati</taxon>
        <taxon>Pseudomonadota</taxon>
        <taxon>Alphaproteobacteria</taxon>
        <taxon>Hyphomicrobiales</taxon>
        <taxon>Aestuariivirgaceae</taxon>
        <taxon>Taklimakanibacter</taxon>
    </lineage>
</organism>
<name>A0ACC5RFX2_9HYPH</name>
<keyword evidence="1" id="KW-0378">Hydrolase</keyword>
<reference evidence="1" key="1">
    <citation type="submission" date="2021-01" db="EMBL/GenBank/DDBJ databases">
        <authorList>
            <person name="Sun Q."/>
        </authorList>
    </citation>
    <scope>NUCLEOTIDE SEQUENCE</scope>
    <source>
        <strain evidence="1">YIM B02566</strain>
    </source>
</reference>
<dbReference type="EMBL" id="JAENHL010000008">
    <property type="protein sequence ID" value="MBK1871502.1"/>
    <property type="molecule type" value="Genomic_DNA"/>
</dbReference>
<accession>A0ACC5RFX2</accession>
<evidence type="ECO:0000313" key="1">
    <source>
        <dbReference type="EMBL" id="MBK1871502.1"/>
    </source>
</evidence>
<keyword evidence="1" id="KW-0031">Aminopeptidase</keyword>
<keyword evidence="2" id="KW-1185">Reference proteome</keyword>